<evidence type="ECO:0000313" key="3">
    <source>
        <dbReference type="Proteomes" id="UP000003179"/>
    </source>
</evidence>
<keyword evidence="1" id="KW-0472">Membrane</keyword>
<name>A0ABP2KDU9_9ACTN</name>
<evidence type="ECO:0000313" key="2">
    <source>
        <dbReference type="EMBL" id="EFS93009.1"/>
    </source>
</evidence>
<reference evidence="2" key="1">
    <citation type="submission" date="2010-08" db="EMBL/GenBank/DDBJ databases">
        <authorList>
            <person name="Weinstock G."/>
            <person name="Sodergren E."/>
            <person name="Clifton S."/>
            <person name="Fulton L."/>
            <person name="Fulton B."/>
            <person name="Courtney L."/>
            <person name="Fronick C."/>
            <person name="Harrison M."/>
            <person name="Strong C."/>
            <person name="Farmer C."/>
            <person name="Delahaunty K."/>
            <person name="Markovic C."/>
            <person name="Hall O."/>
            <person name="Minx P."/>
            <person name="Tomlinson C."/>
            <person name="Mitreva M."/>
            <person name="Hou S."/>
            <person name="Chen J."/>
            <person name="Wollam A."/>
            <person name="Pepin K.H."/>
            <person name="Johnson M."/>
            <person name="Bhonagiri V."/>
            <person name="Zhang X."/>
            <person name="Suruliraj S."/>
            <person name="Warren W."/>
            <person name="Chinwalla A."/>
            <person name="Mardis E.R."/>
            <person name="Wilson R.K."/>
        </authorList>
    </citation>
    <scope>NUCLEOTIDE SEQUENCE [LARGE SCALE GENOMIC DNA]</scope>
    <source>
        <strain evidence="2">HL044PA1</strain>
    </source>
</reference>
<sequence length="48" mass="5363">MTTLYAIRAATIIVTALWTGNIALSKDSHRDVRHRDALPRFAPCVLRA</sequence>
<keyword evidence="1" id="KW-0812">Transmembrane</keyword>
<feature type="transmembrane region" description="Helical" evidence="1">
    <location>
        <begin position="6"/>
        <end position="24"/>
    </location>
</feature>
<comment type="caution">
    <text evidence="2">The sequence shown here is derived from an EMBL/GenBank/DDBJ whole genome shotgun (WGS) entry which is preliminary data.</text>
</comment>
<dbReference type="Proteomes" id="UP000003179">
    <property type="component" value="Unassembled WGS sequence"/>
</dbReference>
<accession>A0ABP2KDU9</accession>
<keyword evidence="3" id="KW-1185">Reference proteome</keyword>
<keyword evidence="1" id="KW-1133">Transmembrane helix</keyword>
<gene>
    <name evidence="2" type="ORF">HMPREF9607_00860</name>
</gene>
<proteinExistence type="predicted"/>
<evidence type="ECO:0000256" key="1">
    <source>
        <dbReference type="SAM" id="Phobius"/>
    </source>
</evidence>
<organism evidence="2 3">
    <name type="scientific">Cutibacterium modestum HL044PA1</name>
    <dbReference type="NCBI Taxonomy" id="765109"/>
    <lineage>
        <taxon>Bacteria</taxon>
        <taxon>Bacillati</taxon>
        <taxon>Actinomycetota</taxon>
        <taxon>Actinomycetes</taxon>
        <taxon>Propionibacteriales</taxon>
        <taxon>Propionibacteriaceae</taxon>
        <taxon>Cutibacterium</taxon>
        <taxon>Cutibacterium modestum</taxon>
    </lineage>
</organism>
<dbReference type="EMBL" id="ADZU01000015">
    <property type="protein sequence ID" value="EFS93009.1"/>
    <property type="molecule type" value="Genomic_DNA"/>
</dbReference>
<protein>
    <submittedName>
        <fullName evidence="2">Uncharacterized protein</fullName>
    </submittedName>
</protein>